<feature type="coiled-coil region" evidence="1">
    <location>
        <begin position="305"/>
        <end position="332"/>
    </location>
</feature>
<dbReference type="VEuPathDB" id="FungiDB:A1O9_04403"/>
<proteinExistence type="predicted"/>
<dbReference type="GeneID" id="25279335"/>
<dbReference type="EMBL" id="AMGV01000003">
    <property type="protein sequence ID" value="KEF59558.1"/>
    <property type="molecule type" value="Genomic_DNA"/>
</dbReference>
<sequence>MAPKRSPREPTAAFHMHTRSRAVKPTSDSSSANLSSPPTVTPSPLNLAKHSAPALIATPSPPKPSQKSNSAPATNPSPPSPRKRKARNSDADPQAPPRKLPKPTIRKNESWLSFKGRVVWPEYKTSKPVYYQIDGMTVSGPLPKPPKVKGPPPTPPHTPETETEPDSEPVDAEKEASESRSPKKSARGGGSRGRGGHAGNAGGRKPNKQKPKNGGAGGGRDSPDPPIRKGPLTQDDRVEISMLKARQHELKKFFSVVGNQQIDILDQLATNDLSKLARKSKAHKHVPEYDEVTQTLEALQHRSQADLFSKRNLQLKHENQHLEQEKEVIEHQYRTRVSEAKKEHLAGAQGDIILFEKAYRAAHDDTHTETGSNIEYYPHYHELPEPDARPRGYVSNKIMDEKPFMSALETYDDQARQQVLEEDVIHPLLKQMEERNIERVEEDFRRKTMNMETLSAEATKELEAIRGYLIPRPFPMHESSSYALSALADVSEWTARQNPDHYYIYMPLAPGETFPVQGLDFSPMPGTRPVGPLARSVPRNIKPASNGQGPLLAPAPPKPRSSSSSVSLPPPPSLLRASRLGSQQSGGPRPNGPQQFIFQTPQQPLQHQAAPGPTPTPQYGPAGPAAGAAPVGQQTKIPMTFINQTIKVSRTAAASAGGNAGGVAPGGVASGAAANVKGGQRLLLPKVQ</sequence>
<name>A0A072PJQ7_9EURO</name>
<organism evidence="3 4">
    <name type="scientific">Exophiala aquamarina CBS 119918</name>
    <dbReference type="NCBI Taxonomy" id="1182545"/>
    <lineage>
        <taxon>Eukaryota</taxon>
        <taxon>Fungi</taxon>
        <taxon>Dikarya</taxon>
        <taxon>Ascomycota</taxon>
        <taxon>Pezizomycotina</taxon>
        <taxon>Eurotiomycetes</taxon>
        <taxon>Chaetothyriomycetidae</taxon>
        <taxon>Chaetothyriales</taxon>
        <taxon>Herpotrichiellaceae</taxon>
        <taxon>Exophiala</taxon>
    </lineage>
</organism>
<dbReference type="Proteomes" id="UP000027920">
    <property type="component" value="Unassembled WGS sequence"/>
</dbReference>
<accession>A0A072PJQ7</accession>
<dbReference type="STRING" id="1182545.A0A072PJQ7"/>
<evidence type="ECO:0000313" key="3">
    <source>
        <dbReference type="EMBL" id="KEF59558.1"/>
    </source>
</evidence>
<evidence type="ECO:0000313" key="4">
    <source>
        <dbReference type="Proteomes" id="UP000027920"/>
    </source>
</evidence>
<feature type="compositionally biased region" description="Gly residues" evidence="2">
    <location>
        <begin position="187"/>
        <end position="202"/>
    </location>
</feature>
<feature type="compositionally biased region" description="Basic and acidic residues" evidence="2">
    <location>
        <begin position="171"/>
        <end position="181"/>
    </location>
</feature>
<evidence type="ECO:0000256" key="1">
    <source>
        <dbReference type="SAM" id="Coils"/>
    </source>
</evidence>
<dbReference type="HOGENOM" id="CLU_015558_0_0_1"/>
<feature type="compositionally biased region" description="Pro residues" evidence="2">
    <location>
        <begin position="142"/>
        <end position="158"/>
    </location>
</feature>
<keyword evidence="1" id="KW-0175">Coiled coil</keyword>
<reference evidence="3 4" key="1">
    <citation type="submission" date="2013-03" db="EMBL/GenBank/DDBJ databases">
        <title>The Genome Sequence of Exophiala aquamarina CBS 119918.</title>
        <authorList>
            <consortium name="The Broad Institute Genomics Platform"/>
            <person name="Cuomo C."/>
            <person name="de Hoog S."/>
            <person name="Gorbushina A."/>
            <person name="Walker B."/>
            <person name="Young S.K."/>
            <person name="Zeng Q."/>
            <person name="Gargeya S."/>
            <person name="Fitzgerald M."/>
            <person name="Haas B."/>
            <person name="Abouelleil A."/>
            <person name="Allen A.W."/>
            <person name="Alvarado L."/>
            <person name="Arachchi H.M."/>
            <person name="Berlin A.M."/>
            <person name="Chapman S.B."/>
            <person name="Gainer-Dewar J."/>
            <person name="Goldberg J."/>
            <person name="Griggs A."/>
            <person name="Gujja S."/>
            <person name="Hansen M."/>
            <person name="Howarth C."/>
            <person name="Imamovic A."/>
            <person name="Ireland A."/>
            <person name="Larimer J."/>
            <person name="McCowan C."/>
            <person name="Murphy C."/>
            <person name="Pearson M."/>
            <person name="Poon T.W."/>
            <person name="Priest M."/>
            <person name="Roberts A."/>
            <person name="Saif S."/>
            <person name="Shea T."/>
            <person name="Sisk P."/>
            <person name="Sykes S."/>
            <person name="Wortman J."/>
            <person name="Nusbaum C."/>
            <person name="Birren B."/>
        </authorList>
    </citation>
    <scope>NUCLEOTIDE SEQUENCE [LARGE SCALE GENOMIC DNA]</scope>
    <source>
        <strain evidence="3 4">CBS 119918</strain>
    </source>
</reference>
<feature type="compositionally biased region" description="Low complexity" evidence="2">
    <location>
        <begin position="619"/>
        <end position="630"/>
    </location>
</feature>
<dbReference type="RefSeq" id="XP_013262148.1">
    <property type="nucleotide sequence ID" value="XM_013406694.1"/>
</dbReference>
<protein>
    <submittedName>
        <fullName evidence="3">Uncharacterized protein</fullName>
    </submittedName>
</protein>
<feature type="coiled-coil region" evidence="1">
    <location>
        <begin position="430"/>
        <end position="457"/>
    </location>
</feature>
<gene>
    <name evidence="3" type="ORF">A1O9_04403</name>
</gene>
<dbReference type="AlphaFoldDB" id="A0A072PJQ7"/>
<keyword evidence="4" id="KW-1185">Reference proteome</keyword>
<dbReference type="OrthoDB" id="4188028at2759"/>
<feature type="compositionally biased region" description="Acidic residues" evidence="2">
    <location>
        <begin position="161"/>
        <end position="170"/>
    </location>
</feature>
<comment type="caution">
    <text evidence="3">The sequence shown here is derived from an EMBL/GenBank/DDBJ whole genome shotgun (WGS) entry which is preliminary data.</text>
</comment>
<evidence type="ECO:0000256" key="2">
    <source>
        <dbReference type="SAM" id="MobiDB-lite"/>
    </source>
</evidence>
<feature type="region of interest" description="Disordered" evidence="2">
    <location>
        <begin position="519"/>
        <end position="630"/>
    </location>
</feature>
<feature type="compositionally biased region" description="Low complexity" evidence="2">
    <location>
        <begin position="593"/>
        <end position="611"/>
    </location>
</feature>
<feature type="compositionally biased region" description="Low complexity" evidence="2">
    <location>
        <begin position="65"/>
        <end position="74"/>
    </location>
</feature>
<feature type="compositionally biased region" description="Low complexity" evidence="2">
    <location>
        <begin position="27"/>
        <end position="47"/>
    </location>
</feature>
<feature type="region of interest" description="Disordered" evidence="2">
    <location>
        <begin position="135"/>
        <end position="234"/>
    </location>
</feature>
<feature type="region of interest" description="Disordered" evidence="2">
    <location>
        <begin position="1"/>
        <end position="118"/>
    </location>
</feature>